<evidence type="ECO:0000313" key="1">
    <source>
        <dbReference type="EMBL" id="KAH3884576.1"/>
    </source>
</evidence>
<reference evidence="1" key="2">
    <citation type="submission" date="2020-11" db="EMBL/GenBank/DDBJ databases">
        <authorList>
            <person name="McCartney M.A."/>
            <person name="Auch B."/>
            <person name="Kono T."/>
            <person name="Mallez S."/>
            <person name="Becker A."/>
            <person name="Gohl D.M."/>
            <person name="Silverstein K.A.T."/>
            <person name="Koren S."/>
            <person name="Bechman K.B."/>
            <person name="Herman A."/>
            <person name="Abrahante J.E."/>
            <person name="Garbe J."/>
        </authorList>
    </citation>
    <scope>NUCLEOTIDE SEQUENCE</scope>
    <source>
        <strain evidence="1">Duluth1</strain>
        <tissue evidence="1">Whole animal</tissue>
    </source>
</reference>
<evidence type="ECO:0000313" key="2">
    <source>
        <dbReference type="Proteomes" id="UP000828390"/>
    </source>
</evidence>
<gene>
    <name evidence="1" type="ORF">DPMN_008559</name>
</gene>
<reference evidence="1" key="1">
    <citation type="journal article" date="2019" name="bioRxiv">
        <title>The Genome of the Zebra Mussel, Dreissena polymorpha: A Resource for Invasive Species Research.</title>
        <authorList>
            <person name="McCartney M.A."/>
            <person name="Auch B."/>
            <person name="Kono T."/>
            <person name="Mallez S."/>
            <person name="Zhang Y."/>
            <person name="Obille A."/>
            <person name="Becker A."/>
            <person name="Abrahante J.E."/>
            <person name="Garbe J."/>
            <person name="Badalamenti J.P."/>
            <person name="Herman A."/>
            <person name="Mangelson H."/>
            <person name="Liachko I."/>
            <person name="Sullivan S."/>
            <person name="Sone E.D."/>
            <person name="Koren S."/>
            <person name="Silverstein K.A.T."/>
            <person name="Beckman K.B."/>
            <person name="Gohl D.M."/>
        </authorList>
    </citation>
    <scope>NUCLEOTIDE SEQUENCE</scope>
    <source>
        <strain evidence="1">Duluth1</strain>
        <tissue evidence="1">Whole animal</tissue>
    </source>
</reference>
<name>A0A9D4MZ02_DREPO</name>
<protein>
    <submittedName>
        <fullName evidence="1">Uncharacterized protein</fullName>
    </submittedName>
</protein>
<keyword evidence="2" id="KW-1185">Reference proteome</keyword>
<accession>A0A9D4MZ02</accession>
<sequence>MEEACLYCPPEELLLYVNETVELELSLSMPQFTDNPAPEDMFTCPLRLIKGKGVNI</sequence>
<dbReference type="Proteomes" id="UP000828390">
    <property type="component" value="Unassembled WGS sequence"/>
</dbReference>
<dbReference type="EMBL" id="JAIWYP010000001">
    <property type="protein sequence ID" value="KAH3884576.1"/>
    <property type="molecule type" value="Genomic_DNA"/>
</dbReference>
<dbReference type="AlphaFoldDB" id="A0A9D4MZ02"/>
<proteinExistence type="predicted"/>
<comment type="caution">
    <text evidence="1">The sequence shown here is derived from an EMBL/GenBank/DDBJ whole genome shotgun (WGS) entry which is preliminary data.</text>
</comment>
<organism evidence="1 2">
    <name type="scientific">Dreissena polymorpha</name>
    <name type="common">Zebra mussel</name>
    <name type="synonym">Mytilus polymorpha</name>
    <dbReference type="NCBI Taxonomy" id="45954"/>
    <lineage>
        <taxon>Eukaryota</taxon>
        <taxon>Metazoa</taxon>
        <taxon>Spiralia</taxon>
        <taxon>Lophotrochozoa</taxon>
        <taxon>Mollusca</taxon>
        <taxon>Bivalvia</taxon>
        <taxon>Autobranchia</taxon>
        <taxon>Heteroconchia</taxon>
        <taxon>Euheterodonta</taxon>
        <taxon>Imparidentia</taxon>
        <taxon>Neoheterodontei</taxon>
        <taxon>Myida</taxon>
        <taxon>Dreissenoidea</taxon>
        <taxon>Dreissenidae</taxon>
        <taxon>Dreissena</taxon>
    </lineage>
</organism>